<dbReference type="Pfam" id="PF00172">
    <property type="entry name" value="Zn_clus"/>
    <property type="match status" value="1"/>
</dbReference>
<evidence type="ECO:0000313" key="8">
    <source>
        <dbReference type="EMBL" id="KAJ5106457.1"/>
    </source>
</evidence>
<name>A0A9W9KIG5_9EURO</name>
<dbReference type="CDD" id="cd00067">
    <property type="entry name" value="GAL4"/>
    <property type="match status" value="1"/>
</dbReference>
<evidence type="ECO:0000256" key="1">
    <source>
        <dbReference type="ARBA" id="ARBA00022723"/>
    </source>
</evidence>
<dbReference type="InterPro" id="IPR052360">
    <property type="entry name" value="Transcr_Regulatory_Proteins"/>
</dbReference>
<keyword evidence="4" id="KW-0238">DNA-binding</keyword>
<dbReference type="PROSITE" id="PS50048">
    <property type="entry name" value="ZN2_CY6_FUNGAL_2"/>
    <property type="match status" value="1"/>
</dbReference>
<keyword evidence="5" id="KW-0804">Transcription</keyword>
<dbReference type="GO" id="GO:0008270">
    <property type="term" value="F:zinc ion binding"/>
    <property type="evidence" value="ECO:0007669"/>
    <property type="project" value="InterPro"/>
</dbReference>
<reference evidence="8" key="1">
    <citation type="submission" date="2022-11" db="EMBL/GenBank/DDBJ databases">
        <authorList>
            <person name="Petersen C."/>
        </authorList>
    </citation>
    <scope>NUCLEOTIDE SEQUENCE</scope>
    <source>
        <strain evidence="8">IBT 30069</strain>
    </source>
</reference>
<evidence type="ECO:0000256" key="4">
    <source>
        <dbReference type="ARBA" id="ARBA00023125"/>
    </source>
</evidence>
<dbReference type="InterPro" id="IPR036864">
    <property type="entry name" value="Zn2-C6_fun-type_DNA-bd_sf"/>
</dbReference>
<protein>
    <recommendedName>
        <fullName evidence="7">Zn(2)-C6 fungal-type domain-containing protein</fullName>
    </recommendedName>
</protein>
<keyword evidence="2" id="KW-0862">Zinc</keyword>
<dbReference type="GO" id="GO:0000981">
    <property type="term" value="F:DNA-binding transcription factor activity, RNA polymerase II-specific"/>
    <property type="evidence" value="ECO:0007669"/>
    <property type="project" value="InterPro"/>
</dbReference>
<dbReference type="GO" id="GO:0003677">
    <property type="term" value="F:DNA binding"/>
    <property type="evidence" value="ECO:0007669"/>
    <property type="project" value="UniProtKB-KW"/>
</dbReference>
<feature type="domain" description="Zn(2)-C6 fungal-type" evidence="7">
    <location>
        <begin position="26"/>
        <end position="54"/>
    </location>
</feature>
<keyword evidence="6" id="KW-0539">Nucleus</keyword>
<reference evidence="8" key="2">
    <citation type="journal article" date="2023" name="IMA Fungus">
        <title>Comparative genomic study of the Penicillium genus elucidates a diverse pangenome and 15 lateral gene transfer events.</title>
        <authorList>
            <person name="Petersen C."/>
            <person name="Sorensen T."/>
            <person name="Nielsen M.R."/>
            <person name="Sondergaard T.E."/>
            <person name="Sorensen J.L."/>
            <person name="Fitzpatrick D.A."/>
            <person name="Frisvad J.C."/>
            <person name="Nielsen K.L."/>
        </authorList>
    </citation>
    <scope>NUCLEOTIDE SEQUENCE</scope>
    <source>
        <strain evidence="8">IBT 30069</strain>
    </source>
</reference>
<evidence type="ECO:0000256" key="3">
    <source>
        <dbReference type="ARBA" id="ARBA00023015"/>
    </source>
</evidence>
<dbReference type="OrthoDB" id="2593732at2759"/>
<comment type="caution">
    <text evidence="8">The sequence shown here is derived from an EMBL/GenBank/DDBJ whole genome shotgun (WGS) entry which is preliminary data.</text>
</comment>
<dbReference type="SUPFAM" id="SSF57701">
    <property type="entry name" value="Zn2/Cys6 DNA-binding domain"/>
    <property type="match status" value="1"/>
</dbReference>
<dbReference type="AlphaFoldDB" id="A0A9W9KIG5"/>
<keyword evidence="3" id="KW-0805">Transcription regulation</keyword>
<evidence type="ECO:0000259" key="7">
    <source>
        <dbReference type="PROSITE" id="PS50048"/>
    </source>
</evidence>
<sequence length="556" mass="62789">MLVVDQENLQDSNKKKRASKPKVRSGCITCKARRVKCDEGKPSCARCTSTNRQCEGYQPSTIIPQATRALLPKALSPGLAVEFSAEPQALEFFFLKTAPQLAGFFGEAFFQGSVLQRSLTEPAIRQAIGAIGFLHERTATGRLSKSKDVSFSDSNLHLRLYNRSIRSILKASSGPDKLSLVATASVLFACFEVFHGNRKTAETHIRSGISLLNSWRDKTKRIKGPWGRRYPSSESRFMETQVAPLLSLFNLNIMEPCNGGRAQFMLNPVSNGRLCLANKFEGLEETRNAFLDMLAAATGNSEIKCEKKRAADIKVFMLSSTGQSAMENWSASIDDMACRNSHSWGKKEQQSANALYLIKLSAQLSTIAYQAQTECHWDKYYEDYKELIRLCEVIVSDYEESGDDFSRTMNIDCGLIFALHAGAWKCRWPKLRQHSLDLLLRIPKREWFFESKHFHQIFTRIKEKEEEHMSLPLHSETDETSLPPEHVRIHNFMVEAQPNTFKGCPAYAVSFWSKPNGLDSPWHCSTEIMYLESTQAVEADIPFNLLGPKISMTLQH</sequence>
<evidence type="ECO:0000313" key="9">
    <source>
        <dbReference type="Proteomes" id="UP001149165"/>
    </source>
</evidence>
<organism evidence="8 9">
    <name type="scientific">Penicillium angulare</name>
    <dbReference type="NCBI Taxonomy" id="116970"/>
    <lineage>
        <taxon>Eukaryota</taxon>
        <taxon>Fungi</taxon>
        <taxon>Dikarya</taxon>
        <taxon>Ascomycota</taxon>
        <taxon>Pezizomycotina</taxon>
        <taxon>Eurotiomycetes</taxon>
        <taxon>Eurotiomycetidae</taxon>
        <taxon>Eurotiales</taxon>
        <taxon>Aspergillaceae</taxon>
        <taxon>Penicillium</taxon>
    </lineage>
</organism>
<evidence type="ECO:0000256" key="2">
    <source>
        <dbReference type="ARBA" id="ARBA00022833"/>
    </source>
</evidence>
<evidence type="ECO:0000256" key="5">
    <source>
        <dbReference type="ARBA" id="ARBA00023163"/>
    </source>
</evidence>
<dbReference type="EMBL" id="JAPQKH010000003">
    <property type="protein sequence ID" value="KAJ5106457.1"/>
    <property type="molecule type" value="Genomic_DNA"/>
</dbReference>
<dbReference type="PROSITE" id="PS00463">
    <property type="entry name" value="ZN2_CY6_FUNGAL_1"/>
    <property type="match status" value="1"/>
</dbReference>
<keyword evidence="1" id="KW-0479">Metal-binding</keyword>
<gene>
    <name evidence="8" type="ORF">N7456_003132</name>
</gene>
<dbReference type="Proteomes" id="UP001149165">
    <property type="component" value="Unassembled WGS sequence"/>
</dbReference>
<dbReference type="SMART" id="SM00066">
    <property type="entry name" value="GAL4"/>
    <property type="match status" value="1"/>
</dbReference>
<keyword evidence="9" id="KW-1185">Reference proteome</keyword>
<evidence type="ECO:0000256" key="6">
    <source>
        <dbReference type="ARBA" id="ARBA00023242"/>
    </source>
</evidence>
<dbReference type="Gene3D" id="4.10.240.10">
    <property type="entry name" value="Zn(2)-C6 fungal-type DNA-binding domain"/>
    <property type="match status" value="1"/>
</dbReference>
<proteinExistence type="predicted"/>
<accession>A0A9W9KIG5</accession>
<dbReference type="PANTHER" id="PTHR36206:SF12">
    <property type="entry name" value="ASPERCRYPTIN BIOSYNTHESIS CLUSTER-SPECIFIC TRANSCRIPTION REGULATOR ATNN-RELATED"/>
    <property type="match status" value="1"/>
</dbReference>
<dbReference type="PANTHER" id="PTHR36206">
    <property type="entry name" value="ASPERCRYPTIN BIOSYNTHESIS CLUSTER-SPECIFIC TRANSCRIPTION REGULATOR ATNN-RELATED"/>
    <property type="match status" value="1"/>
</dbReference>
<dbReference type="InterPro" id="IPR001138">
    <property type="entry name" value="Zn2Cys6_DnaBD"/>
</dbReference>